<dbReference type="PRINTS" id="PR01609">
    <property type="entry name" value="CD36FAMILY"/>
</dbReference>
<dbReference type="GO" id="GO:0005737">
    <property type="term" value="C:cytoplasm"/>
    <property type="evidence" value="ECO:0007669"/>
    <property type="project" value="TreeGrafter"/>
</dbReference>
<keyword evidence="5" id="KW-0812">Transmembrane</keyword>
<gene>
    <name evidence="15" type="ORF">Fcan01_21486</name>
</gene>
<dbReference type="PANTHER" id="PTHR11923:SF110">
    <property type="entry name" value="SCAVENGER RECEPTOR CLASS B MEMBER 1"/>
    <property type="match status" value="1"/>
</dbReference>
<keyword evidence="14" id="KW-0732">Signal</keyword>
<comment type="similarity">
    <text evidence="3">Belongs to the CD36 family.</text>
</comment>
<feature type="compositionally biased region" description="Low complexity" evidence="13">
    <location>
        <begin position="478"/>
        <end position="487"/>
    </location>
</feature>
<name>A0A226DGS2_FOLCA</name>
<organism evidence="15 16">
    <name type="scientific">Folsomia candida</name>
    <name type="common">Springtail</name>
    <dbReference type="NCBI Taxonomy" id="158441"/>
    <lineage>
        <taxon>Eukaryota</taxon>
        <taxon>Metazoa</taxon>
        <taxon>Ecdysozoa</taxon>
        <taxon>Arthropoda</taxon>
        <taxon>Hexapoda</taxon>
        <taxon>Collembola</taxon>
        <taxon>Entomobryomorpha</taxon>
        <taxon>Isotomoidea</taxon>
        <taxon>Isotomidae</taxon>
        <taxon>Proisotominae</taxon>
        <taxon>Folsomia</taxon>
    </lineage>
</organism>
<accession>A0A226DGS2</accession>
<evidence type="ECO:0000256" key="12">
    <source>
        <dbReference type="ARBA" id="ARBA00042244"/>
    </source>
</evidence>
<dbReference type="PANTHER" id="PTHR11923">
    <property type="entry name" value="SCAVENGER RECEPTOR CLASS B TYPE-1 SR-B1"/>
    <property type="match status" value="1"/>
</dbReference>
<feature type="compositionally biased region" description="Polar residues" evidence="13">
    <location>
        <begin position="503"/>
        <end position="519"/>
    </location>
</feature>
<protein>
    <recommendedName>
        <fullName evidence="11">Scavenger receptor class B member 1</fullName>
    </recommendedName>
    <alternativeName>
        <fullName evidence="12">SR-BI</fullName>
    </alternativeName>
</protein>
<dbReference type="GO" id="GO:0005044">
    <property type="term" value="F:scavenger receptor activity"/>
    <property type="evidence" value="ECO:0007669"/>
    <property type="project" value="TreeGrafter"/>
</dbReference>
<proteinExistence type="inferred from homology"/>
<evidence type="ECO:0000256" key="4">
    <source>
        <dbReference type="ARBA" id="ARBA00022475"/>
    </source>
</evidence>
<evidence type="ECO:0000313" key="16">
    <source>
        <dbReference type="Proteomes" id="UP000198287"/>
    </source>
</evidence>
<feature type="compositionally biased region" description="Acidic residues" evidence="13">
    <location>
        <begin position="488"/>
        <end position="502"/>
    </location>
</feature>
<comment type="subcellular location">
    <subcellularLocation>
        <location evidence="2">Cell membrane</location>
        <topology evidence="2">Multi-pass membrane protein</topology>
    </subcellularLocation>
    <subcellularLocation>
        <location evidence="1">Membrane</location>
        <location evidence="1">Caveola</location>
        <topology evidence="1">Multi-pass membrane protein</topology>
    </subcellularLocation>
</comment>
<evidence type="ECO:0000256" key="1">
    <source>
        <dbReference type="ARBA" id="ARBA00004189"/>
    </source>
</evidence>
<dbReference type="EMBL" id="LNIX01000021">
    <property type="protein sequence ID" value="OXA43801.1"/>
    <property type="molecule type" value="Genomic_DNA"/>
</dbReference>
<keyword evidence="16" id="KW-1185">Reference proteome</keyword>
<keyword evidence="6" id="KW-1133">Transmembrane helix</keyword>
<evidence type="ECO:0000256" key="11">
    <source>
        <dbReference type="ARBA" id="ARBA00040821"/>
    </source>
</evidence>
<comment type="caution">
    <text evidence="15">The sequence shown here is derived from an EMBL/GenBank/DDBJ whole genome shotgun (WGS) entry which is preliminary data.</text>
</comment>
<evidence type="ECO:0000256" key="10">
    <source>
        <dbReference type="ARBA" id="ARBA00023180"/>
    </source>
</evidence>
<evidence type="ECO:0000256" key="14">
    <source>
        <dbReference type="SAM" id="SignalP"/>
    </source>
</evidence>
<keyword evidence="4" id="KW-1003">Cell membrane</keyword>
<dbReference type="OMA" id="FPLMWAE"/>
<evidence type="ECO:0000256" key="5">
    <source>
        <dbReference type="ARBA" id="ARBA00022692"/>
    </source>
</evidence>
<keyword evidence="10" id="KW-0325">Glycoprotein</keyword>
<reference evidence="15 16" key="1">
    <citation type="submission" date="2015-12" db="EMBL/GenBank/DDBJ databases">
        <title>The genome of Folsomia candida.</title>
        <authorList>
            <person name="Faddeeva A."/>
            <person name="Derks M.F."/>
            <person name="Anvar Y."/>
            <person name="Smit S."/>
            <person name="Van Straalen N."/>
            <person name="Roelofs D."/>
        </authorList>
    </citation>
    <scope>NUCLEOTIDE SEQUENCE [LARGE SCALE GENOMIC DNA]</scope>
    <source>
        <strain evidence="15 16">VU population</strain>
        <tissue evidence="15">Whole body</tissue>
    </source>
</reference>
<evidence type="ECO:0000313" key="15">
    <source>
        <dbReference type="EMBL" id="OXA43801.1"/>
    </source>
</evidence>
<dbReference type="AlphaFoldDB" id="A0A226DGS2"/>
<feature type="chain" id="PRO_5012375406" description="Scavenger receptor class B member 1" evidence="14">
    <location>
        <begin position="23"/>
        <end position="544"/>
    </location>
</feature>
<evidence type="ECO:0000256" key="8">
    <source>
        <dbReference type="ARBA" id="ARBA00023157"/>
    </source>
</evidence>
<dbReference type="Proteomes" id="UP000198287">
    <property type="component" value="Unassembled WGS sequence"/>
</dbReference>
<dbReference type="OrthoDB" id="195015at2759"/>
<dbReference type="Pfam" id="PF01130">
    <property type="entry name" value="CD36"/>
    <property type="match status" value="1"/>
</dbReference>
<evidence type="ECO:0000256" key="2">
    <source>
        <dbReference type="ARBA" id="ARBA00004651"/>
    </source>
</evidence>
<dbReference type="GO" id="GO:0005901">
    <property type="term" value="C:caveola"/>
    <property type="evidence" value="ECO:0007669"/>
    <property type="project" value="UniProtKB-SubCell"/>
</dbReference>
<keyword evidence="7" id="KW-0472">Membrane</keyword>
<evidence type="ECO:0000256" key="9">
    <source>
        <dbReference type="ARBA" id="ARBA00023170"/>
    </source>
</evidence>
<evidence type="ECO:0000256" key="7">
    <source>
        <dbReference type="ARBA" id="ARBA00023136"/>
    </source>
</evidence>
<evidence type="ECO:0000256" key="3">
    <source>
        <dbReference type="ARBA" id="ARBA00010532"/>
    </source>
</evidence>
<sequence length="544" mass="62138">MAGNKSLMFVPLFMCMLTFVSSASSRHHTGRSSYEPHLDLIPGKETFQGNHIFYYMYNITNPDEFEAGLEKPMFQEIGPYCFKETRRKYDVKKISESAMSYNLDRYWEFVPELSEGHKETDEFNIINIPMIILANKLSAKRLPKAFNDILVEELSEKGETLVRRSEELGNIIYYGMNVSIYTEILSDVLQGNVPPEFSDGIFALLKGKNGSSEGTFTVRSKGKEMGDILTFNNKTKLEYWGGDFCNKIDGTDGYFFRPGVNEKSTLKIFYPELCRSVYLKWTGEKKVDGIKVGKFMFPEDMLEDSEVKSENQCFCSKPIAPTNNTREGCLKKGFVDYAGCKQESPLLVSYPHFLYADDEYREKLVGMKPRPEKHESEFLVEPTTGTIVSGVRKFQFNVKLRPLDNVELFRNTTFMIVPVFITERRMIVDDGAIDKLKQDLKKLSEEDEKPVIKELDLAQNHEEKKHEDQDSNVQSDQPPSEESAAAEPEPEPESNADNEIDTSNESKFKSQSVTKNRGSSSSFNYDMFPLLVSSLFAICIRLNV</sequence>
<dbReference type="InterPro" id="IPR002159">
    <property type="entry name" value="CD36_fam"/>
</dbReference>
<keyword evidence="8" id="KW-1015">Disulfide bond</keyword>
<feature type="signal peptide" evidence="14">
    <location>
        <begin position="1"/>
        <end position="22"/>
    </location>
</feature>
<evidence type="ECO:0000256" key="6">
    <source>
        <dbReference type="ARBA" id="ARBA00022989"/>
    </source>
</evidence>
<keyword evidence="9" id="KW-0675">Receptor</keyword>
<feature type="region of interest" description="Disordered" evidence="13">
    <location>
        <begin position="461"/>
        <end position="519"/>
    </location>
</feature>
<evidence type="ECO:0000256" key="13">
    <source>
        <dbReference type="SAM" id="MobiDB-lite"/>
    </source>
</evidence>